<reference evidence="2" key="1">
    <citation type="submission" date="2022-11" db="UniProtKB">
        <authorList>
            <consortium name="WormBaseParasite"/>
        </authorList>
    </citation>
    <scope>IDENTIFICATION</scope>
</reference>
<accession>A0A915K2C2</accession>
<keyword evidence="1" id="KW-1185">Reference proteome</keyword>
<proteinExistence type="predicted"/>
<organism evidence="1 2">
    <name type="scientific">Romanomermis culicivorax</name>
    <name type="common">Nematode worm</name>
    <dbReference type="NCBI Taxonomy" id="13658"/>
    <lineage>
        <taxon>Eukaryota</taxon>
        <taxon>Metazoa</taxon>
        <taxon>Ecdysozoa</taxon>
        <taxon>Nematoda</taxon>
        <taxon>Enoplea</taxon>
        <taxon>Dorylaimia</taxon>
        <taxon>Mermithida</taxon>
        <taxon>Mermithoidea</taxon>
        <taxon>Mermithidae</taxon>
        <taxon>Romanomermis</taxon>
    </lineage>
</organism>
<evidence type="ECO:0000313" key="2">
    <source>
        <dbReference type="WBParaSite" id="nRc.2.0.1.t32958-RA"/>
    </source>
</evidence>
<sequence>MAVKRLWRPRQLHFWIGLVHEDGSVRGSNFGFCCIEDTTGFSYGVGQLFDIRKTFLLFTDC</sequence>
<dbReference type="WBParaSite" id="nRc.2.0.1.t32958-RA">
    <property type="protein sequence ID" value="nRc.2.0.1.t32958-RA"/>
    <property type="gene ID" value="nRc.2.0.1.g32958"/>
</dbReference>
<protein>
    <submittedName>
        <fullName evidence="2">Uncharacterized protein</fullName>
    </submittedName>
</protein>
<name>A0A915K2C2_ROMCU</name>
<dbReference type="Proteomes" id="UP000887565">
    <property type="component" value="Unplaced"/>
</dbReference>
<evidence type="ECO:0000313" key="1">
    <source>
        <dbReference type="Proteomes" id="UP000887565"/>
    </source>
</evidence>
<dbReference type="AlphaFoldDB" id="A0A915K2C2"/>